<proteinExistence type="predicted"/>
<accession>A0A1B2IEE7</accession>
<organism evidence="1 2">
    <name type="scientific">Erwinia phage vB_EamM_Kwan</name>
    <dbReference type="NCBI Taxonomy" id="1883374"/>
    <lineage>
        <taxon>Viruses</taxon>
        <taxon>Duplodnaviria</taxon>
        <taxon>Heunggongvirae</taxon>
        <taxon>Uroviricota</taxon>
        <taxon>Caudoviricetes</taxon>
        <taxon>Chimalliviridae</taxon>
        <taxon>Wellingtonvirus</taxon>
        <taxon>Wellingtonvirus wellington</taxon>
    </lineage>
</organism>
<evidence type="ECO:0000313" key="2">
    <source>
        <dbReference type="Proteomes" id="UP000202923"/>
    </source>
</evidence>
<evidence type="ECO:0000313" key="1">
    <source>
        <dbReference type="EMBL" id="ANZ49594.1"/>
    </source>
</evidence>
<dbReference type="OrthoDB" id="33601at10239"/>
<dbReference type="KEGG" id="vg:29062086"/>
<dbReference type="GeneID" id="29062086"/>
<reference evidence="1 2" key="1">
    <citation type="submission" date="2016-06" db="EMBL/GenBank/DDBJ databases">
        <authorList>
            <person name="Kjaerup R.B."/>
            <person name="Dalgaard T.S."/>
            <person name="Juul-Madsen H.R."/>
        </authorList>
    </citation>
    <scope>NUCLEOTIDE SEQUENCE [LARGE SCALE GENOMIC DNA]</scope>
</reference>
<name>A0A1B2IEE7_9CAUD</name>
<dbReference type="RefSeq" id="YP_009278847.1">
    <property type="nucleotide sequence ID" value="NC_031010.1"/>
</dbReference>
<protein>
    <submittedName>
        <fullName evidence="1">Uncharacterized protein</fullName>
    </submittedName>
</protein>
<gene>
    <name evidence="1" type="ORF">KWAN_242</name>
</gene>
<sequence>MRIYVDMNTTNIYDAFSIGFEGMLERTLEYHRRLVKTHDSERVRENADYFNSKVYENQLSSILLSAFGHFHTAINTQLVCFNTELPRTSQEDPVTRLMNVCAGDVASVAVKLPKSTSLECALFDEDVMDDLYVELETFREELIRIVNAEVNDALKAAILIVKNK</sequence>
<dbReference type="Proteomes" id="UP000202923">
    <property type="component" value="Genome"/>
</dbReference>
<dbReference type="EMBL" id="KX397369">
    <property type="protein sequence ID" value="ANZ49594.1"/>
    <property type="molecule type" value="Genomic_DNA"/>
</dbReference>